<dbReference type="RefSeq" id="WP_151473653.1">
    <property type="nucleotide sequence ID" value="NZ_WBKG01000042.1"/>
</dbReference>
<dbReference type="Proteomes" id="UP000442990">
    <property type="component" value="Unassembled WGS sequence"/>
</dbReference>
<evidence type="ECO:0000313" key="1">
    <source>
        <dbReference type="EMBL" id="KAB1979456.1"/>
    </source>
</evidence>
<dbReference type="AlphaFoldDB" id="A0A7J5D7W2"/>
<dbReference type="InterPro" id="IPR036465">
    <property type="entry name" value="vWFA_dom_sf"/>
</dbReference>
<evidence type="ECO:0008006" key="3">
    <source>
        <dbReference type="Google" id="ProtNLM"/>
    </source>
</evidence>
<organism evidence="1 2">
    <name type="scientific">Streptomyces triticiradicis</name>
    <dbReference type="NCBI Taxonomy" id="2651189"/>
    <lineage>
        <taxon>Bacteria</taxon>
        <taxon>Bacillati</taxon>
        <taxon>Actinomycetota</taxon>
        <taxon>Actinomycetes</taxon>
        <taxon>Kitasatosporales</taxon>
        <taxon>Streptomycetaceae</taxon>
        <taxon>Streptomyces</taxon>
    </lineage>
</organism>
<sequence length="190" mass="20802">MPGLKGSTLILDRSPSMFPGCHFSTPNSSDIILAEQAAVFGAALALRAEKPTLVEFGGDSRPIGVPKGGSVLKLVEQFKQIDGTDIPTAVKKHWYAHDRIIIVTDEQTRPGWLPSNMQAYGGMRETQIDDLVPKTTPVYLWNMAGYKAGAMPIGRSGRHCFVGLTDHAFRMMPFLEASRDATWPWATKTA</sequence>
<gene>
    <name evidence="1" type="ORF">F8144_36190</name>
</gene>
<evidence type="ECO:0000313" key="2">
    <source>
        <dbReference type="Proteomes" id="UP000442990"/>
    </source>
</evidence>
<keyword evidence="2" id="KW-1185">Reference proteome</keyword>
<dbReference type="SUPFAM" id="SSF53300">
    <property type="entry name" value="vWA-like"/>
    <property type="match status" value="1"/>
</dbReference>
<accession>A0A7J5D7W2</accession>
<proteinExistence type="predicted"/>
<reference evidence="1 2" key="1">
    <citation type="submission" date="2019-09" db="EMBL/GenBank/DDBJ databases">
        <title>Isolation and identification of active actinomycetes.</title>
        <authorList>
            <person name="Yu Z."/>
            <person name="Han C."/>
            <person name="Yu B."/>
        </authorList>
    </citation>
    <scope>NUCLEOTIDE SEQUENCE [LARGE SCALE GENOMIC DNA]</scope>
    <source>
        <strain evidence="1 2">NEAU-H2</strain>
    </source>
</reference>
<name>A0A7J5D7W2_9ACTN</name>
<dbReference type="Gene3D" id="3.40.50.410">
    <property type="entry name" value="von Willebrand factor, type A domain"/>
    <property type="match status" value="1"/>
</dbReference>
<protein>
    <recommendedName>
        <fullName evidence="3">VWA domain-containing protein</fullName>
    </recommendedName>
</protein>
<dbReference type="EMBL" id="WBKG01000042">
    <property type="protein sequence ID" value="KAB1979456.1"/>
    <property type="molecule type" value="Genomic_DNA"/>
</dbReference>
<comment type="caution">
    <text evidence="1">The sequence shown here is derived from an EMBL/GenBank/DDBJ whole genome shotgun (WGS) entry which is preliminary data.</text>
</comment>